<dbReference type="OrthoDB" id="5242236at2"/>
<dbReference type="Gene3D" id="2.60.40.1220">
    <property type="match status" value="1"/>
</dbReference>
<dbReference type="PANTHER" id="PTHR34820">
    <property type="entry name" value="INNER MEMBRANE PROTEIN YEBZ"/>
    <property type="match status" value="1"/>
</dbReference>
<dbReference type="GO" id="GO:0042597">
    <property type="term" value="C:periplasmic space"/>
    <property type="evidence" value="ECO:0007669"/>
    <property type="project" value="InterPro"/>
</dbReference>
<evidence type="ECO:0000256" key="4">
    <source>
        <dbReference type="ARBA" id="ARBA00022723"/>
    </source>
</evidence>
<dbReference type="RefSeq" id="WP_132125767.1">
    <property type="nucleotide sequence ID" value="NZ_SLWS01000018.1"/>
</dbReference>
<dbReference type="GO" id="GO:0006825">
    <property type="term" value="P:copper ion transport"/>
    <property type="evidence" value="ECO:0007669"/>
    <property type="project" value="InterPro"/>
</dbReference>
<feature type="domain" description="Copper resistance protein D" evidence="12">
    <location>
        <begin position="318"/>
        <end position="421"/>
    </location>
</feature>
<evidence type="ECO:0000256" key="2">
    <source>
        <dbReference type="ARBA" id="ARBA00022475"/>
    </source>
</evidence>
<keyword evidence="7" id="KW-0186">Copper</keyword>
<feature type="transmembrane region" description="Helical" evidence="9">
    <location>
        <begin position="146"/>
        <end position="173"/>
    </location>
</feature>
<dbReference type="GO" id="GO:0005886">
    <property type="term" value="C:plasma membrane"/>
    <property type="evidence" value="ECO:0007669"/>
    <property type="project" value="UniProtKB-SubCell"/>
</dbReference>
<feature type="transmembrane region" description="Helical" evidence="9">
    <location>
        <begin position="223"/>
        <end position="246"/>
    </location>
</feature>
<dbReference type="GO" id="GO:0005507">
    <property type="term" value="F:copper ion binding"/>
    <property type="evidence" value="ECO:0007669"/>
    <property type="project" value="InterPro"/>
</dbReference>
<evidence type="ECO:0000259" key="11">
    <source>
        <dbReference type="Pfam" id="PF04234"/>
    </source>
</evidence>
<feature type="transmembrane region" description="Helical" evidence="9">
    <location>
        <begin position="322"/>
        <end position="342"/>
    </location>
</feature>
<dbReference type="GO" id="GO:0046688">
    <property type="term" value="P:response to copper ion"/>
    <property type="evidence" value="ECO:0007669"/>
    <property type="project" value="InterPro"/>
</dbReference>
<keyword evidence="5 10" id="KW-0732">Signal</keyword>
<comment type="subcellular location">
    <subcellularLocation>
        <location evidence="1">Cell membrane</location>
        <topology evidence="1">Multi-pass membrane protein</topology>
    </subcellularLocation>
</comment>
<comment type="caution">
    <text evidence="13">The sequence shown here is derived from an EMBL/GenBank/DDBJ whole genome shotgun (WGS) entry which is preliminary data.</text>
</comment>
<sequence>MRTLVIGLVAAAALIGLAPAASAHAELLGTSPSNGEHLASSPSEIVLRFSEKVTPVRDGFSVLSGQGKKAVDAQGELVAGDSTRIRLPIPERLPDGVYSVTWRVVSADSHPVHGAFVFSVGTAQAAPLAGSGAEAGSDPVVGGVFWLFRLLGFGAVALLLGGVFFALVCWPAGQTDPRLRRIMKVSWWTATAATVGVLLLQGANSSGSSILSAVDPGQVLDTVGTNFGILVVLRLALLVLGAILLTRREIRPVVVTLVGLALVVTWSASGHAVAGDLVPFALAMDIAHLSAMSVWLGGLVVLVACVLWRGRKSPDTVALGRFSRVALIAVAVLAGTGVLMALREVGLAGLLSGSRYVTLVVFKAGALGLVLWLAAMSRTSVQRQLARPARKERTEAIVRLRRSVWSEAGIAVVVLGLTAALVATPPAELYSNQAEAAVVSGPFLSALALPGGDVQVWVSPASPGDNEIVVNVRDERGINRDVPEVSVTLTLPSGGIGPLPVPLSKTGRGQYVAARFTVPSRGTWRLSVRVRTTDLDATSVDADVPVS</sequence>
<evidence type="ECO:0000256" key="8">
    <source>
        <dbReference type="ARBA" id="ARBA00023136"/>
    </source>
</evidence>
<feature type="transmembrane region" description="Helical" evidence="9">
    <location>
        <begin position="286"/>
        <end position="310"/>
    </location>
</feature>
<dbReference type="InterPro" id="IPR007348">
    <property type="entry name" value="CopC_dom"/>
</dbReference>
<evidence type="ECO:0000256" key="9">
    <source>
        <dbReference type="SAM" id="Phobius"/>
    </source>
</evidence>
<evidence type="ECO:0000313" key="14">
    <source>
        <dbReference type="Proteomes" id="UP000295680"/>
    </source>
</evidence>
<name>A0A4R2IP42_9PSEU</name>
<feature type="transmembrane region" description="Helical" evidence="9">
    <location>
        <begin position="354"/>
        <end position="375"/>
    </location>
</feature>
<keyword evidence="14" id="KW-1185">Reference proteome</keyword>
<dbReference type="Proteomes" id="UP000295680">
    <property type="component" value="Unassembled WGS sequence"/>
</dbReference>
<evidence type="ECO:0000259" key="12">
    <source>
        <dbReference type="Pfam" id="PF05425"/>
    </source>
</evidence>
<keyword evidence="6 9" id="KW-1133">Transmembrane helix</keyword>
<evidence type="ECO:0000256" key="10">
    <source>
        <dbReference type="SAM" id="SignalP"/>
    </source>
</evidence>
<feature type="transmembrane region" description="Helical" evidence="9">
    <location>
        <begin position="185"/>
        <end position="203"/>
    </location>
</feature>
<feature type="transmembrane region" description="Helical" evidence="9">
    <location>
        <begin position="253"/>
        <end position="274"/>
    </location>
</feature>
<keyword evidence="4" id="KW-0479">Metal-binding</keyword>
<keyword evidence="3 9" id="KW-0812">Transmembrane</keyword>
<evidence type="ECO:0000313" key="13">
    <source>
        <dbReference type="EMBL" id="TCO46637.1"/>
    </source>
</evidence>
<dbReference type="InterPro" id="IPR032694">
    <property type="entry name" value="CopC/D"/>
</dbReference>
<evidence type="ECO:0000256" key="3">
    <source>
        <dbReference type="ARBA" id="ARBA00022692"/>
    </source>
</evidence>
<accession>A0A4R2IP42</accession>
<feature type="transmembrane region" description="Helical" evidence="9">
    <location>
        <begin position="404"/>
        <end position="423"/>
    </location>
</feature>
<reference evidence="13 14" key="1">
    <citation type="submission" date="2019-03" db="EMBL/GenBank/DDBJ databases">
        <title>Genomic Encyclopedia of Type Strains, Phase IV (KMG-IV): sequencing the most valuable type-strain genomes for metagenomic binning, comparative biology and taxonomic classification.</title>
        <authorList>
            <person name="Goeker M."/>
        </authorList>
    </citation>
    <scope>NUCLEOTIDE SEQUENCE [LARGE SCALE GENOMIC DNA]</scope>
    <source>
        <strain evidence="13 14">DSM 45934</strain>
    </source>
</reference>
<evidence type="ECO:0000256" key="5">
    <source>
        <dbReference type="ARBA" id="ARBA00022729"/>
    </source>
</evidence>
<keyword evidence="8 9" id="KW-0472">Membrane</keyword>
<feature type="chain" id="PRO_5020826812" evidence="10">
    <location>
        <begin position="26"/>
        <end position="547"/>
    </location>
</feature>
<evidence type="ECO:0000256" key="1">
    <source>
        <dbReference type="ARBA" id="ARBA00004651"/>
    </source>
</evidence>
<dbReference type="Pfam" id="PF04234">
    <property type="entry name" value="CopC"/>
    <property type="match status" value="1"/>
</dbReference>
<organism evidence="13 14">
    <name type="scientific">Actinocrispum wychmicini</name>
    <dbReference type="NCBI Taxonomy" id="1213861"/>
    <lineage>
        <taxon>Bacteria</taxon>
        <taxon>Bacillati</taxon>
        <taxon>Actinomycetota</taxon>
        <taxon>Actinomycetes</taxon>
        <taxon>Pseudonocardiales</taxon>
        <taxon>Pseudonocardiaceae</taxon>
        <taxon>Actinocrispum</taxon>
    </lineage>
</organism>
<dbReference type="InterPro" id="IPR008457">
    <property type="entry name" value="Cu-R_CopD_dom"/>
</dbReference>
<evidence type="ECO:0000256" key="6">
    <source>
        <dbReference type="ARBA" id="ARBA00022989"/>
    </source>
</evidence>
<dbReference type="EMBL" id="SLWS01000018">
    <property type="protein sequence ID" value="TCO46637.1"/>
    <property type="molecule type" value="Genomic_DNA"/>
</dbReference>
<dbReference type="SUPFAM" id="SSF81296">
    <property type="entry name" value="E set domains"/>
    <property type="match status" value="1"/>
</dbReference>
<dbReference type="InterPro" id="IPR014755">
    <property type="entry name" value="Cu-Rt/internalin_Ig-like"/>
</dbReference>
<dbReference type="InterPro" id="IPR014756">
    <property type="entry name" value="Ig_E-set"/>
</dbReference>
<feature type="domain" description="CopC" evidence="11">
    <location>
        <begin position="24"/>
        <end position="120"/>
    </location>
</feature>
<proteinExistence type="predicted"/>
<feature type="signal peptide" evidence="10">
    <location>
        <begin position="1"/>
        <end position="25"/>
    </location>
</feature>
<gene>
    <name evidence="13" type="ORF">EV192_11832</name>
</gene>
<dbReference type="Pfam" id="PF05425">
    <property type="entry name" value="CopD"/>
    <property type="match status" value="1"/>
</dbReference>
<evidence type="ECO:0000256" key="7">
    <source>
        <dbReference type="ARBA" id="ARBA00023008"/>
    </source>
</evidence>
<dbReference type="PANTHER" id="PTHR34820:SF4">
    <property type="entry name" value="INNER MEMBRANE PROTEIN YEBZ"/>
    <property type="match status" value="1"/>
</dbReference>
<dbReference type="AlphaFoldDB" id="A0A4R2IP42"/>
<protein>
    <submittedName>
        <fullName evidence="13">Copper transport protein</fullName>
    </submittedName>
</protein>
<keyword evidence="2" id="KW-1003">Cell membrane</keyword>